<keyword evidence="2 3" id="KW-0687">Ribonucleoprotein</keyword>
<dbReference type="GO" id="GO:0015935">
    <property type="term" value="C:small ribosomal subunit"/>
    <property type="evidence" value="ECO:0007669"/>
    <property type="project" value="TreeGrafter"/>
</dbReference>
<dbReference type="Gene3D" id="3.30.1320.10">
    <property type="match status" value="1"/>
</dbReference>
<dbReference type="EMBL" id="QFFF01000001">
    <property type="protein sequence ID" value="PWG03623.1"/>
    <property type="molecule type" value="Genomic_DNA"/>
</dbReference>
<dbReference type="AlphaFoldDB" id="A0A2U2J5K0"/>
<proteinExistence type="inferred from homology"/>
<dbReference type="GO" id="GO:0005737">
    <property type="term" value="C:cytoplasm"/>
    <property type="evidence" value="ECO:0007669"/>
    <property type="project" value="UniProtKB-ARBA"/>
</dbReference>
<dbReference type="RefSeq" id="WP_109271762.1">
    <property type="nucleotide sequence ID" value="NZ_QFFF01000001.1"/>
</dbReference>
<dbReference type="PANTHER" id="PTHR12919">
    <property type="entry name" value="30S RIBOSOMAL PROTEIN S16"/>
    <property type="match status" value="1"/>
</dbReference>
<name>A0A2U2J5K0_9SPHN</name>
<dbReference type="GO" id="GO:0006412">
    <property type="term" value="P:translation"/>
    <property type="evidence" value="ECO:0007669"/>
    <property type="project" value="UniProtKB-UniRule"/>
</dbReference>
<evidence type="ECO:0000256" key="3">
    <source>
        <dbReference type="HAMAP-Rule" id="MF_00385"/>
    </source>
</evidence>
<comment type="similarity">
    <text evidence="3">Belongs to the bacterial ribosomal protein bS16 family.</text>
</comment>
<dbReference type="GO" id="GO:0003735">
    <property type="term" value="F:structural constituent of ribosome"/>
    <property type="evidence" value="ECO:0007669"/>
    <property type="project" value="InterPro"/>
</dbReference>
<feature type="region of interest" description="Disordered" evidence="4">
    <location>
        <begin position="77"/>
        <end position="174"/>
    </location>
</feature>
<evidence type="ECO:0000313" key="5">
    <source>
        <dbReference type="EMBL" id="PWG03623.1"/>
    </source>
</evidence>
<evidence type="ECO:0000313" key="6">
    <source>
        <dbReference type="Proteomes" id="UP000245916"/>
    </source>
</evidence>
<dbReference type="Proteomes" id="UP000245916">
    <property type="component" value="Unassembled WGS sequence"/>
</dbReference>
<protein>
    <recommendedName>
        <fullName evidence="3">Small ribosomal subunit protein bS16</fullName>
    </recommendedName>
</protein>
<reference evidence="5 6" key="1">
    <citation type="submission" date="2018-05" db="EMBL/GenBank/DDBJ databases">
        <title>Genome of Sphingosinicella humi QZX222.</title>
        <authorList>
            <person name="Qiao Z."/>
            <person name="Wang G."/>
        </authorList>
    </citation>
    <scope>NUCLEOTIDE SEQUENCE [LARGE SCALE GENOMIC DNA]</scope>
    <source>
        <strain evidence="5 6">QZX222</strain>
    </source>
</reference>
<dbReference type="InterPro" id="IPR020592">
    <property type="entry name" value="Ribosomal_bS16_CS"/>
</dbReference>
<sequence>MAVAIRLSRGGAKKRPYYKIVVTDSRNSRDGKFIERIGSYNPLLPRDSEERVKIDAERAKHWLSVGAQPSDRVLRFLDQAGLMERPARNNPKKGEPGEKAKERAEERAAKEAEAAEAAAAAEAAPAEESPAEEAPAAEEATPADEASNEGQSTDEPAEGAVEDAPAEGAEKAEG</sequence>
<dbReference type="NCBIfam" id="TIGR00002">
    <property type="entry name" value="S16"/>
    <property type="match status" value="1"/>
</dbReference>
<gene>
    <name evidence="3" type="primary">rpsP</name>
    <name evidence="5" type="ORF">DF286_12610</name>
</gene>
<dbReference type="PANTHER" id="PTHR12919:SF20">
    <property type="entry name" value="SMALL RIBOSOMAL SUBUNIT PROTEIN BS16M"/>
    <property type="match status" value="1"/>
</dbReference>
<evidence type="ECO:0000256" key="1">
    <source>
        <dbReference type="ARBA" id="ARBA00022980"/>
    </source>
</evidence>
<feature type="compositionally biased region" description="Acidic residues" evidence="4">
    <location>
        <begin position="155"/>
        <end position="165"/>
    </location>
</feature>
<dbReference type="OrthoDB" id="9807878at2"/>
<comment type="caution">
    <text evidence="5">The sequence shown here is derived from an EMBL/GenBank/DDBJ whole genome shotgun (WGS) entry which is preliminary data.</text>
</comment>
<feature type="compositionally biased region" description="Basic and acidic residues" evidence="4">
    <location>
        <begin position="92"/>
        <end position="113"/>
    </location>
</feature>
<feature type="compositionally biased region" description="Low complexity" evidence="4">
    <location>
        <begin position="115"/>
        <end position="145"/>
    </location>
</feature>
<evidence type="ECO:0000256" key="2">
    <source>
        <dbReference type="ARBA" id="ARBA00023274"/>
    </source>
</evidence>
<accession>A0A2U2J5K0</accession>
<dbReference type="InterPro" id="IPR023803">
    <property type="entry name" value="Ribosomal_bS16_dom_sf"/>
</dbReference>
<dbReference type="InterPro" id="IPR000307">
    <property type="entry name" value="Ribosomal_bS16"/>
</dbReference>
<evidence type="ECO:0000256" key="4">
    <source>
        <dbReference type="SAM" id="MobiDB-lite"/>
    </source>
</evidence>
<organism evidence="5 6">
    <name type="scientific">Allosphingosinicella humi</name>
    <dbReference type="NCBI Taxonomy" id="2068657"/>
    <lineage>
        <taxon>Bacteria</taxon>
        <taxon>Pseudomonadati</taxon>
        <taxon>Pseudomonadota</taxon>
        <taxon>Alphaproteobacteria</taxon>
        <taxon>Sphingomonadales</taxon>
        <taxon>Sphingomonadaceae</taxon>
        <taxon>Allosphingosinicella</taxon>
    </lineage>
</organism>
<keyword evidence="6" id="KW-1185">Reference proteome</keyword>
<dbReference type="Pfam" id="PF00886">
    <property type="entry name" value="Ribosomal_S16"/>
    <property type="match status" value="1"/>
</dbReference>
<dbReference type="HAMAP" id="MF_00385">
    <property type="entry name" value="Ribosomal_bS16"/>
    <property type="match status" value="1"/>
</dbReference>
<keyword evidence="1 3" id="KW-0689">Ribosomal protein</keyword>
<dbReference type="SUPFAM" id="SSF54565">
    <property type="entry name" value="Ribosomal protein S16"/>
    <property type="match status" value="1"/>
</dbReference>
<dbReference type="PROSITE" id="PS00732">
    <property type="entry name" value="RIBOSOMAL_S16"/>
    <property type="match status" value="1"/>
</dbReference>